<dbReference type="EMBL" id="CU638744">
    <property type="protein sequence ID" value="CAP71544.1"/>
    <property type="molecule type" value="Genomic_DNA"/>
</dbReference>
<protein>
    <submittedName>
        <fullName evidence="10">Podospora anserina S mat+ genomic DNA chromosome 6, supercontig 2</fullName>
    </submittedName>
</protein>
<name>B2B358_PODAN</name>
<dbReference type="SUPFAM" id="SSF51735">
    <property type="entry name" value="NAD(P)-binding Rossmann-fold domains"/>
    <property type="match status" value="1"/>
</dbReference>
<dbReference type="GO" id="GO:0042054">
    <property type="term" value="F:histone methyltransferase activity"/>
    <property type="evidence" value="ECO:0007669"/>
    <property type="project" value="InterPro"/>
</dbReference>
<feature type="domain" description="Post-SET" evidence="9">
    <location>
        <begin position="849"/>
        <end position="865"/>
    </location>
</feature>
<feature type="domain" description="SET" evidence="7">
    <location>
        <begin position="694"/>
        <end position="829"/>
    </location>
</feature>
<dbReference type="Gene3D" id="3.40.50.720">
    <property type="entry name" value="NAD(P)-binding Rossmann-like Domain"/>
    <property type="match status" value="1"/>
</dbReference>
<dbReference type="GO" id="GO:0005694">
    <property type="term" value="C:chromosome"/>
    <property type="evidence" value="ECO:0007669"/>
    <property type="project" value="UniProtKB-SubCell"/>
</dbReference>
<dbReference type="GeneID" id="6194668"/>
<evidence type="ECO:0000256" key="5">
    <source>
        <dbReference type="ARBA" id="ARBA00022691"/>
    </source>
</evidence>
<evidence type="ECO:0000256" key="3">
    <source>
        <dbReference type="ARBA" id="ARBA00022603"/>
    </source>
</evidence>
<proteinExistence type="predicted"/>
<evidence type="ECO:0000256" key="4">
    <source>
        <dbReference type="ARBA" id="ARBA00022679"/>
    </source>
</evidence>
<dbReference type="PROSITE" id="PS00895">
    <property type="entry name" value="3_HYDROXYISOBUT_DH"/>
    <property type="match status" value="1"/>
</dbReference>
<dbReference type="Pfam" id="PF14833">
    <property type="entry name" value="NAD_binding_11"/>
    <property type="match status" value="1"/>
</dbReference>
<evidence type="ECO:0000259" key="9">
    <source>
        <dbReference type="PROSITE" id="PS50868"/>
    </source>
</evidence>
<dbReference type="OrthoDB" id="48988at2759"/>
<dbReference type="InterPro" id="IPR001214">
    <property type="entry name" value="SET_dom"/>
</dbReference>
<keyword evidence="3" id="KW-0489">Methyltransferase</keyword>
<keyword evidence="5" id="KW-0949">S-adenosyl-L-methionine</keyword>
<dbReference type="InterPro" id="IPR003616">
    <property type="entry name" value="Post-SET_dom"/>
</dbReference>
<reference evidence="10" key="1">
    <citation type="journal article" date="2008" name="Genome Biol.">
        <title>The genome sequence of the model ascomycete fungus Podospora anserina.</title>
        <authorList>
            <person name="Espagne E."/>
            <person name="Lespinet O."/>
            <person name="Malagnac F."/>
            <person name="Da Silva C."/>
            <person name="Jaillon O."/>
            <person name="Porcel B.M."/>
            <person name="Couloux A."/>
            <person name="Aury J.-M."/>
            <person name="Segurens B."/>
            <person name="Poulain J."/>
            <person name="Anthouard V."/>
            <person name="Grossetete S."/>
            <person name="Khalili H."/>
            <person name="Coppin E."/>
            <person name="Dequard-Chablat M."/>
            <person name="Picard M."/>
            <person name="Contamine V."/>
            <person name="Arnaise S."/>
            <person name="Bourdais A."/>
            <person name="Berteaux-Lecellier V."/>
            <person name="Gautheret D."/>
            <person name="de Vries R.P."/>
            <person name="Battaglia E."/>
            <person name="Coutinho P.M."/>
            <person name="Danchin E.G.J."/>
            <person name="Henrissat B."/>
            <person name="El Khoury R."/>
            <person name="Sainsard-Chanet A."/>
            <person name="Boivin A."/>
            <person name="Pinan-Lucarre B."/>
            <person name="Sellem C.H."/>
            <person name="Debuchy R."/>
            <person name="Wincker P."/>
            <person name="Weissenbach J."/>
            <person name="Silar P."/>
        </authorList>
    </citation>
    <scope>NUCLEOTIDE SEQUENCE [LARGE SCALE GENOMIC DNA]</scope>
    <source>
        <strain evidence="10">S mat+</strain>
    </source>
</reference>
<dbReference type="PANTHER" id="PTHR43060">
    <property type="entry name" value="3-HYDROXYISOBUTYRATE DEHYDROGENASE-LIKE 1, MITOCHONDRIAL-RELATED"/>
    <property type="match status" value="1"/>
</dbReference>
<evidence type="ECO:0000313" key="10">
    <source>
        <dbReference type="EMBL" id="CAP71544.1"/>
    </source>
</evidence>
<dbReference type="RefSeq" id="XP_001910409.1">
    <property type="nucleotide sequence ID" value="XM_001910374.1"/>
</dbReference>
<dbReference type="InterPro" id="IPR013328">
    <property type="entry name" value="6PGD_dom2"/>
</dbReference>
<dbReference type="GO" id="GO:0051287">
    <property type="term" value="F:NAD binding"/>
    <property type="evidence" value="ECO:0007669"/>
    <property type="project" value="InterPro"/>
</dbReference>
<dbReference type="InterPro" id="IPR002204">
    <property type="entry name" value="3-OH-isobutyrate_DH-rel_CS"/>
</dbReference>
<dbReference type="PROSITE" id="PS50280">
    <property type="entry name" value="SET"/>
    <property type="match status" value="1"/>
</dbReference>
<dbReference type="Pfam" id="PF03446">
    <property type="entry name" value="NAD_binding_2"/>
    <property type="match status" value="1"/>
</dbReference>
<dbReference type="InterPro" id="IPR036291">
    <property type="entry name" value="NAD(P)-bd_dom_sf"/>
</dbReference>
<dbReference type="InterPro" id="IPR029154">
    <property type="entry name" value="HIBADH-like_NADP-bd"/>
</dbReference>
<dbReference type="Pfam" id="PF00856">
    <property type="entry name" value="SET"/>
    <property type="match status" value="1"/>
</dbReference>
<dbReference type="PROSITE" id="PS50868">
    <property type="entry name" value="POST_SET"/>
    <property type="match status" value="1"/>
</dbReference>
<evidence type="ECO:0000259" key="7">
    <source>
        <dbReference type="PROSITE" id="PS50280"/>
    </source>
</evidence>
<dbReference type="Pfam" id="PF05033">
    <property type="entry name" value="Pre-SET"/>
    <property type="match status" value="1"/>
</dbReference>
<evidence type="ECO:0000256" key="6">
    <source>
        <dbReference type="SAM" id="MobiDB-lite"/>
    </source>
</evidence>
<evidence type="ECO:0000256" key="2">
    <source>
        <dbReference type="ARBA" id="ARBA00022454"/>
    </source>
</evidence>
<dbReference type="GO" id="GO:0016491">
    <property type="term" value="F:oxidoreductase activity"/>
    <property type="evidence" value="ECO:0007669"/>
    <property type="project" value="InterPro"/>
</dbReference>
<dbReference type="SMART" id="SM00317">
    <property type="entry name" value="SET"/>
    <property type="match status" value="1"/>
</dbReference>
<dbReference type="Gene3D" id="2.170.270.10">
    <property type="entry name" value="SET domain"/>
    <property type="match status" value="1"/>
</dbReference>
<evidence type="ECO:0000256" key="1">
    <source>
        <dbReference type="ARBA" id="ARBA00004286"/>
    </source>
</evidence>
<feature type="domain" description="Pre-SET" evidence="8">
    <location>
        <begin position="604"/>
        <end position="691"/>
    </location>
</feature>
<feature type="non-terminal residue" evidence="10">
    <location>
        <position position="1"/>
    </location>
</feature>
<dbReference type="SMART" id="SM00468">
    <property type="entry name" value="PreSET"/>
    <property type="match status" value="1"/>
</dbReference>
<evidence type="ECO:0000259" key="8">
    <source>
        <dbReference type="PROSITE" id="PS50867"/>
    </source>
</evidence>
<keyword evidence="4" id="KW-0808">Transferase</keyword>
<dbReference type="HOGENOM" id="CLU_344833_0_0_1"/>
<dbReference type="InterPro" id="IPR007728">
    <property type="entry name" value="Pre-SET_dom"/>
</dbReference>
<dbReference type="Gene3D" id="1.10.1040.10">
    <property type="entry name" value="N-(1-d-carboxylethyl)-l-norvaline Dehydrogenase, domain 2"/>
    <property type="match status" value="2"/>
</dbReference>
<dbReference type="InterPro" id="IPR006115">
    <property type="entry name" value="6PGDH_NADP-bd"/>
</dbReference>
<sequence>YCMQSLGRVSSHQHQLTPRVPQLLHFEPNITTMADQKPPVAFIGLGAMGFGMATHLIKQGYPVTGFDVWAPTLKRFEEAGGSTATTPAEAVLNKEHVVVMVATAQQAQTVLLDGPNAAVPKLPQGAVVLLCSTVPCDYVQALQVQLNSIGRSDILLIDSPVSGGAARAADGTLSIMAGMSAAALEKGRPLLAELSDPAKLYIVEGGIGAGSNMKMVHQVLAANQILGASEVMGFAERLGLDLAKAQKAVLESDAWNFMFEHRTPRIFTEFQPVASAVQIIVKDTSIITSEGRRSSFATPMTSAAEQIYFTAVGRGWAMDDDSSLVRLYTEGNGKVGPVYGTAESEEDKTALVLALMRGILLCAAAESLAFAHTVSLDLDQVLDLCVNAAGGSKVLEKLGPAIIKELGGAGDASSGESSLEDVFSGLSAAVEEAQRIKTPLYLGTQALSILQRVTQSKGTGSAGVVVKEGYSPHQQNKPACPTLYCSIPIPAPSRVFSSQHASHDQISPRASSTPVEQPHQLPKMEEAMKQHFFHHGKPDTDPSEAEKCHWCQIRSFKTHKKLPITIVNEAKGDERKEVLNPDFKFIDHSIPSDDVPIAGASFRTGCNCADDEQCMYSTCECLDEMAPDSDEDMSDAPPARGRRIQKFQYYHSGTKAGLLKSRILDSREPIYECHDGCSCSKNCPNRVVERGRTVPLQIFRTKNRGWGVKCPVDIKKGQFVDKYLGEIITSEEANRRRAESTVSDKKDVYLFALDKFSDPDSPDPLLRAPPFEVDGEWMSGPTRFINHSCDPNMRIFARVGDAVDKHVHDLALFAIRDIPAGEELTFDYVDGGLAEEDAGGLVPDDKKKDMTKCLCGTKKCRGFLW</sequence>
<dbReference type="SUPFAM" id="SSF48179">
    <property type="entry name" value="6-phosphogluconate dehydrogenase C-terminal domain-like"/>
    <property type="match status" value="2"/>
</dbReference>
<feature type="region of interest" description="Disordered" evidence="6">
    <location>
        <begin position="497"/>
        <end position="516"/>
    </location>
</feature>
<dbReference type="GO" id="GO:0008270">
    <property type="term" value="F:zinc ion binding"/>
    <property type="evidence" value="ECO:0007669"/>
    <property type="project" value="InterPro"/>
</dbReference>
<organism evidence="10">
    <name type="scientific">Podospora anserina (strain S / ATCC MYA-4624 / DSM 980 / FGSC 10383)</name>
    <name type="common">Pleurage anserina</name>
    <dbReference type="NCBI Taxonomy" id="515849"/>
    <lineage>
        <taxon>Eukaryota</taxon>
        <taxon>Fungi</taxon>
        <taxon>Dikarya</taxon>
        <taxon>Ascomycota</taxon>
        <taxon>Pezizomycotina</taxon>
        <taxon>Sordariomycetes</taxon>
        <taxon>Sordariomycetidae</taxon>
        <taxon>Sordariales</taxon>
        <taxon>Podosporaceae</taxon>
        <taxon>Podospora</taxon>
        <taxon>Podospora anserina</taxon>
    </lineage>
</organism>
<dbReference type="VEuPathDB" id="FungiDB:PODANS_6_990"/>
<dbReference type="InterPro" id="IPR008927">
    <property type="entry name" value="6-PGluconate_DH-like_C_sf"/>
</dbReference>
<reference evidence="10" key="2">
    <citation type="submission" date="2008-07" db="EMBL/GenBank/DDBJ databases">
        <authorList>
            <person name="Genoscope - CEA"/>
        </authorList>
    </citation>
    <scope>NUCLEOTIDE SEQUENCE</scope>
    <source>
        <strain evidence="10">S mat+</strain>
    </source>
</reference>
<dbReference type="GO" id="GO:0032259">
    <property type="term" value="P:methylation"/>
    <property type="evidence" value="ECO:0007669"/>
    <property type="project" value="UniProtKB-KW"/>
</dbReference>
<accession>B2B358</accession>
<dbReference type="InterPro" id="IPR046341">
    <property type="entry name" value="SET_dom_sf"/>
</dbReference>
<dbReference type="SUPFAM" id="SSF82199">
    <property type="entry name" value="SET domain"/>
    <property type="match status" value="1"/>
</dbReference>
<comment type="subcellular location">
    <subcellularLocation>
        <location evidence="1">Chromosome</location>
    </subcellularLocation>
</comment>
<feature type="compositionally biased region" description="Polar residues" evidence="6">
    <location>
        <begin position="497"/>
        <end position="515"/>
    </location>
</feature>
<dbReference type="AlphaFoldDB" id="B2B358"/>
<dbReference type="PROSITE" id="PS50867">
    <property type="entry name" value="PRE_SET"/>
    <property type="match status" value="1"/>
</dbReference>
<dbReference type="KEGG" id="pan:PODANSg7447"/>
<dbReference type="PANTHER" id="PTHR43060:SF17">
    <property type="entry name" value="L-THREONATE DEHYDROGENASE"/>
    <property type="match status" value="1"/>
</dbReference>
<dbReference type="CDD" id="cd19473">
    <property type="entry name" value="SET_SUV39H_DIM5-like"/>
    <property type="match status" value="1"/>
</dbReference>
<dbReference type="GO" id="GO:0005634">
    <property type="term" value="C:nucleus"/>
    <property type="evidence" value="ECO:0007669"/>
    <property type="project" value="InterPro"/>
</dbReference>
<keyword evidence="2" id="KW-0158">Chromosome</keyword>
<gene>
    <name evidence="10" type="ORF">PODANS_6_990</name>
</gene>
<dbReference type="GO" id="GO:0050661">
    <property type="term" value="F:NADP binding"/>
    <property type="evidence" value="ECO:0007669"/>
    <property type="project" value="InterPro"/>
</dbReference>